<comment type="caution">
    <text evidence="9">The sequence shown here is derived from an EMBL/GenBank/DDBJ whole genome shotgun (WGS) entry which is preliminary data.</text>
</comment>
<dbReference type="Pfam" id="PF00400">
    <property type="entry name" value="WD40"/>
    <property type="match status" value="2"/>
</dbReference>
<feature type="compositionally biased region" description="Basic and acidic residues" evidence="8">
    <location>
        <begin position="516"/>
        <end position="527"/>
    </location>
</feature>
<dbReference type="GO" id="GO:0106004">
    <property type="term" value="P:tRNA (guanine-N7)-methylation"/>
    <property type="evidence" value="ECO:0007669"/>
    <property type="project" value="UniProtKB-UniRule"/>
</dbReference>
<dbReference type="InterPro" id="IPR001680">
    <property type="entry name" value="WD40_rpt"/>
</dbReference>
<evidence type="ECO:0000256" key="3">
    <source>
        <dbReference type="ARBA" id="ARBA00022694"/>
    </source>
</evidence>
<dbReference type="AlphaFoldDB" id="A0A9P5Y2Q9"/>
<dbReference type="PROSITE" id="PS00678">
    <property type="entry name" value="WD_REPEATS_1"/>
    <property type="match status" value="1"/>
</dbReference>
<dbReference type="HAMAP" id="MF_03056">
    <property type="entry name" value="TRM82"/>
    <property type="match status" value="1"/>
</dbReference>
<dbReference type="SUPFAM" id="SSF50978">
    <property type="entry name" value="WD40 repeat-like"/>
    <property type="match status" value="1"/>
</dbReference>
<gene>
    <name evidence="9" type="ORF">BDZ94DRAFT_1196579</name>
</gene>
<name>A0A9P5Y2Q9_9AGAR</name>
<dbReference type="InterPro" id="IPR028884">
    <property type="entry name" value="Trm82"/>
</dbReference>
<evidence type="ECO:0000256" key="5">
    <source>
        <dbReference type="ARBA" id="ARBA00023242"/>
    </source>
</evidence>
<accession>A0A9P5Y2Q9</accession>
<dbReference type="PROSITE" id="PS50082">
    <property type="entry name" value="WD_REPEATS_2"/>
    <property type="match status" value="1"/>
</dbReference>
<comment type="subcellular location">
    <subcellularLocation>
        <location evidence="1 6">Nucleus</location>
    </subcellularLocation>
</comment>
<evidence type="ECO:0000256" key="2">
    <source>
        <dbReference type="ARBA" id="ARBA00022574"/>
    </source>
</evidence>
<keyword evidence="10" id="KW-1185">Reference proteome</keyword>
<comment type="function">
    <text evidence="6">Required for the formation of N(7)-methylguanine at position 46 (m7G46) in tRNA. In the complex, it is required to stabilize and induce conformational changes of the catalytic subunit.</text>
</comment>
<evidence type="ECO:0000256" key="4">
    <source>
        <dbReference type="ARBA" id="ARBA00022737"/>
    </source>
</evidence>
<evidence type="ECO:0000256" key="7">
    <source>
        <dbReference type="PROSITE-ProRule" id="PRU00221"/>
    </source>
</evidence>
<dbReference type="GO" id="GO:0005634">
    <property type="term" value="C:nucleus"/>
    <property type="evidence" value="ECO:0007669"/>
    <property type="project" value="UniProtKB-SubCell"/>
</dbReference>
<comment type="pathway">
    <text evidence="6">tRNA modification; N(7)-methylguanine-tRNA biosynthesis.</text>
</comment>
<reference evidence="9" key="1">
    <citation type="submission" date="2020-11" db="EMBL/GenBank/DDBJ databases">
        <authorList>
            <consortium name="DOE Joint Genome Institute"/>
            <person name="Ahrendt S."/>
            <person name="Riley R."/>
            <person name="Andreopoulos W."/>
            <person name="Labutti K."/>
            <person name="Pangilinan J."/>
            <person name="Ruiz-Duenas F.J."/>
            <person name="Barrasa J.M."/>
            <person name="Sanchez-Garcia M."/>
            <person name="Camarero S."/>
            <person name="Miyauchi S."/>
            <person name="Serrano A."/>
            <person name="Linde D."/>
            <person name="Babiker R."/>
            <person name="Drula E."/>
            <person name="Ayuso-Fernandez I."/>
            <person name="Pacheco R."/>
            <person name="Padilla G."/>
            <person name="Ferreira P."/>
            <person name="Barriuso J."/>
            <person name="Kellner H."/>
            <person name="Castanera R."/>
            <person name="Alfaro M."/>
            <person name="Ramirez L."/>
            <person name="Pisabarro A.G."/>
            <person name="Kuo A."/>
            <person name="Tritt A."/>
            <person name="Lipzen A."/>
            <person name="He G."/>
            <person name="Yan M."/>
            <person name="Ng V."/>
            <person name="Cullen D."/>
            <person name="Martin F."/>
            <person name="Rosso M.-N."/>
            <person name="Henrissat B."/>
            <person name="Hibbett D."/>
            <person name="Martinez A.T."/>
            <person name="Grigoriev I.V."/>
        </authorList>
    </citation>
    <scope>NUCLEOTIDE SEQUENCE</scope>
    <source>
        <strain evidence="9">CBS 247.69</strain>
    </source>
</reference>
<dbReference type="InterPro" id="IPR019775">
    <property type="entry name" value="WD40_repeat_CS"/>
</dbReference>
<sequence>MPVYPHSHTFIGSTFTTVISGPYVQVIHTSTGDVVSTTAGRDDMLKAGPVRCAAVDKSGRYLATSGEDKQLKIWEIEGLKLLSERQLPKRPTKVAFTADGQTILVADKFGDIFRCGSYPFQFTPLTVKQKKDALSSHENPSGGQLILGHASLLNAFLLSVDERYIITADRDEHIRVSWYPQGYNIEMYCLGHTKFVSAIHNPAFAPTELISGGGDAALKIWDWMTGTVKHEINIWDTVEPHIKVCGMKRRRGEDEEEPREGTRRGKGKKAKSKGKAKAKADQDQDIPVIGPSASGEREAEQNPIPDNTSVIDGAERVLVVHKIETVTSEAGHFIIFSAVGATALFTCLYPDGTTTPNVHSFDLGRPIVNFVISDDDLIWVFLDASWSEEGTKDSGSSPNLVQVLKISAGEVTSVSPDTPLFSSLNEKCQILATANELKKLDIYGDLTTMPKNTDTEQDQGSEAPDAGENTTGAGGKQVSKKELGRLKSKQAVLAKVQAGGSGSTGTKDDEPEIQEPESKKSKSDHGNDLTQIQDVSMDEVTA</sequence>
<dbReference type="GO" id="GO:0043527">
    <property type="term" value="C:tRNA methyltransferase complex"/>
    <property type="evidence" value="ECO:0007669"/>
    <property type="project" value="TreeGrafter"/>
</dbReference>
<dbReference type="Proteomes" id="UP000807353">
    <property type="component" value="Unassembled WGS sequence"/>
</dbReference>
<evidence type="ECO:0000256" key="6">
    <source>
        <dbReference type="HAMAP-Rule" id="MF_03056"/>
    </source>
</evidence>
<proteinExistence type="inferred from homology"/>
<comment type="similarity">
    <text evidence="6">Belongs to the WD repeat TRM82 family.</text>
</comment>
<dbReference type="PANTHER" id="PTHR16288:SF0">
    <property type="entry name" value="TRNA (GUANINE-N(7)-)-METHYLTRANSFERASE NON-CATALYTIC SUBUNIT WDR4"/>
    <property type="match status" value="1"/>
</dbReference>
<keyword evidence="4 6" id="KW-0677">Repeat</keyword>
<dbReference type="OrthoDB" id="339900at2759"/>
<dbReference type="InterPro" id="IPR015943">
    <property type="entry name" value="WD40/YVTN_repeat-like_dom_sf"/>
</dbReference>
<feature type="compositionally biased region" description="Basic residues" evidence="8">
    <location>
        <begin position="264"/>
        <end position="277"/>
    </location>
</feature>
<evidence type="ECO:0000256" key="1">
    <source>
        <dbReference type="ARBA" id="ARBA00004123"/>
    </source>
</evidence>
<evidence type="ECO:0000313" key="10">
    <source>
        <dbReference type="Proteomes" id="UP000807353"/>
    </source>
</evidence>
<keyword evidence="2 6" id="KW-0853">WD repeat</keyword>
<evidence type="ECO:0000313" key="9">
    <source>
        <dbReference type="EMBL" id="KAF9461233.1"/>
    </source>
</evidence>
<feature type="region of interest" description="Disordered" evidence="8">
    <location>
        <begin position="448"/>
        <end position="542"/>
    </location>
</feature>
<keyword evidence="3 6" id="KW-0819">tRNA processing</keyword>
<organism evidence="9 10">
    <name type="scientific">Collybia nuda</name>
    <dbReference type="NCBI Taxonomy" id="64659"/>
    <lineage>
        <taxon>Eukaryota</taxon>
        <taxon>Fungi</taxon>
        <taxon>Dikarya</taxon>
        <taxon>Basidiomycota</taxon>
        <taxon>Agaricomycotina</taxon>
        <taxon>Agaricomycetes</taxon>
        <taxon>Agaricomycetidae</taxon>
        <taxon>Agaricales</taxon>
        <taxon>Tricholomatineae</taxon>
        <taxon>Clitocybaceae</taxon>
        <taxon>Collybia</taxon>
    </lineage>
</organism>
<dbReference type="Gene3D" id="2.130.10.10">
    <property type="entry name" value="YVTN repeat-like/Quinoprotein amine dehydrogenase"/>
    <property type="match status" value="2"/>
</dbReference>
<dbReference type="InterPro" id="IPR036322">
    <property type="entry name" value="WD40_repeat_dom_sf"/>
</dbReference>
<feature type="repeat" description="WD" evidence="7">
    <location>
        <begin position="50"/>
        <end position="84"/>
    </location>
</feature>
<dbReference type="GO" id="GO:0005829">
    <property type="term" value="C:cytosol"/>
    <property type="evidence" value="ECO:0007669"/>
    <property type="project" value="TreeGrafter"/>
</dbReference>
<keyword evidence="5 6" id="KW-0539">Nucleus</keyword>
<evidence type="ECO:0000256" key="8">
    <source>
        <dbReference type="SAM" id="MobiDB-lite"/>
    </source>
</evidence>
<feature type="region of interest" description="Disordered" evidence="8">
    <location>
        <begin position="248"/>
        <end position="308"/>
    </location>
</feature>
<protein>
    <submittedName>
        <fullName evidence="9">WD40-repeat-containing domain protein</fullName>
    </submittedName>
</protein>
<dbReference type="SMART" id="SM00320">
    <property type="entry name" value="WD40"/>
    <property type="match status" value="3"/>
</dbReference>
<dbReference type="PANTHER" id="PTHR16288">
    <property type="entry name" value="WD40 REPEAT PROTEIN 4"/>
    <property type="match status" value="1"/>
</dbReference>
<dbReference type="EMBL" id="MU150287">
    <property type="protein sequence ID" value="KAF9461233.1"/>
    <property type="molecule type" value="Genomic_DNA"/>
</dbReference>